<dbReference type="SUPFAM" id="SSF49464">
    <property type="entry name" value="Carboxypeptidase regulatory domain-like"/>
    <property type="match status" value="1"/>
</dbReference>
<keyword evidence="11" id="KW-1185">Reference proteome</keyword>
<dbReference type="RefSeq" id="WP_008565337.1">
    <property type="nucleotide sequence ID" value="NZ_JH594503.1"/>
</dbReference>
<dbReference type="HOGENOM" id="CLU_016599_0_0_10"/>
<sequence>MKRFPIICLLLLWTFGLSAQTQQTISTAPARETTDEYKPKRHTVSGYVRNNTGELLINATVFDLTTKQGTTTNEYGFFALTLPDGFHRLRISYLGYEEHVEHFDLQADRRLNVSLSEMPSLSTVVVTGDLNSPMLNTQTGKRSLSQKDIRGEFALLSSPDVVKSLQRISGVAEGTELVSGLYVHGGNNDENLFLLDGTPLYQINHTMGLFSAFNVDMVKNVDFYKSGFPARYGGRLSSVIDVRTNDGDMQKHHGSYRIGLLDGSIHFEGPIIKGRTSYNIGLRRSWLDLFTTPIFAIINRSNHEDKFSLGYHFYDLNAKLTHIVNSRSRLSLSLYQGHDALKSKDEYNQTYGNGNYGSNDLTRNDFHWGNLNAALNWSYLMAPQLQANFTAVFTKNSTHYNTLYESNDRSERRNDFTRTEHGYRSAIYDAGYRMAFDYRPTPGHHIRFGNDYTWHLFKPQTYANTSQYGANEKRDTARLAGSNRHIAHEISLYAEDEMVLSQRWTLNAGANIGLFHIGSRLFCNVDPRAAVKYQLSEKVSLKGSFTTMSQFVHKISNSYIDLPTDYWVPTTANLRPMRSLQWAIGAYIMPDKHWLFSVEGYYKQSAHLLQYANWMGIEPPAERWQDMVMDGRGRFYGMELDARYHAARLELSAAYTLSWNKRKFDHYYPGWFNDKFDNRHKLNLNLHYRLSKGTFAYAAWTYHSGNRATTPTQYAPLPDFGNGSEQGYIYERPNNIVLPAYHRLDLGVNIHHKTKHGHERIWNWSVYNAYCHLNTLWIDMKYDEQRGYVRAKAKGYIPIIPSFSYTIKF</sequence>
<evidence type="ECO:0000313" key="11">
    <source>
        <dbReference type="Proteomes" id="UP000003167"/>
    </source>
</evidence>
<dbReference type="InterPro" id="IPR036942">
    <property type="entry name" value="Beta-barrel_TonB_sf"/>
</dbReference>
<keyword evidence="5 8" id="KW-0732">Signal</keyword>
<evidence type="ECO:0000256" key="5">
    <source>
        <dbReference type="ARBA" id="ARBA00022729"/>
    </source>
</evidence>
<protein>
    <recommendedName>
        <fullName evidence="9">TonB-dependent receptor plug domain-containing protein</fullName>
    </recommendedName>
</protein>
<accession>H1HMC5</accession>
<dbReference type="InterPro" id="IPR008969">
    <property type="entry name" value="CarboxyPept-like_regulatory"/>
</dbReference>
<keyword evidence="7" id="KW-0998">Cell outer membrane</keyword>
<organism evidence="10 11">
    <name type="scientific">Segatella maculosa OT 289</name>
    <dbReference type="NCBI Taxonomy" id="999422"/>
    <lineage>
        <taxon>Bacteria</taxon>
        <taxon>Pseudomonadati</taxon>
        <taxon>Bacteroidota</taxon>
        <taxon>Bacteroidia</taxon>
        <taxon>Bacteroidales</taxon>
        <taxon>Prevotellaceae</taxon>
        <taxon>Segatella</taxon>
    </lineage>
</organism>
<evidence type="ECO:0000313" key="10">
    <source>
        <dbReference type="EMBL" id="EHO70760.1"/>
    </source>
</evidence>
<evidence type="ECO:0000256" key="4">
    <source>
        <dbReference type="ARBA" id="ARBA00022692"/>
    </source>
</evidence>
<dbReference type="PANTHER" id="PTHR30069:SF29">
    <property type="entry name" value="HEMOGLOBIN AND HEMOGLOBIN-HAPTOGLOBIN-BINDING PROTEIN 1-RELATED"/>
    <property type="match status" value="1"/>
</dbReference>
<evidence type="ECO:0000256" key="1">
    <source>
        <dbReference type="ARBA" id="ARBA00004571"/>
    </source>
</evidence>
<dbReference type="Gene3D" id="2.60.40.1120">
    <property type="entry name" value="Carboxypeptidase-like, regulatory domain"/>
    <property type="match status" value="1"/>
</dbReference>
<dbReference type="InterPro" id="IPR037066">
    <property type="entry name" value="Plug_dom_sf"/>
</dbReference>
<keyword evidence="6" id="KW-0472">Membrane</keyword>
<comment type="subcellular location">
    <subcellularLocation>
        <location evidence="1">Cell outer membrane</location>
        <topology evidence="1">Multi-pass membrane protein</topology>
    </subcellularLocation>
</comment>
<dbReference type="Gene3D" id="2.40.170.20">
    <property type="entry name" value="TonB-dependent receptor, beta-barrel domain"/>
    <property type="match status" value="1"/>
</dbReference>
<dbReference type="OrthoDB" id="9803050at2"/>
<dbReference type="EMBL" id="AGEK01000025">
    <property type="protein sequence ID" value="EHO70760.1"/>
    <property type="molecule type" value="Genomic_DNA"/>
</dbReference>
<keyword evidence="3" id="KW-1134">Transmembrane beta strand</keyword>
<feature type="domain" description="TonB-dependent receptor plug" evidence="9">
    <location>
        <begin position="159"/>
        <end position="235"/>
    </location>
</feature>
<keyword evidence="2" id="KW-0813">Transport</keyword>
<keyword evidence="4" id="KW-0812">Transmembrane</keyword>
<evidence type="ECO:0000259" key="9">
    <source>
        <dbReference type="Pfam" id="PF07715"/>
    </source>
</evidence>
<dbReference type="AlphaFoldDB" id="H1HMC5"/>
<evidence type="ECO:0000256" key="6">
    <source>
        <dbReference type="ARBA" id="ARBA00023136"/>
    </source>
</evidence>
<dbReference type="GO" id="GO:0044718">
    <property type="term" value="P:siderophore transmembrane transport"/>
    <property type="evidence" value="ECO:0007669"/>
    <property type="project" value="TreeGrafter"/>
</dbReference>
<dbReference type="Gene3D" id="2.170.130.10">
    <property type="entry name" value="TonB-dependent receptor, plug domain"/>
    <property type="match status" value="1"/>
</dbReference>
<dbReference type="Proteomes" id="UP000003167">
    <property type="component" value="Unassembled WGS sequence"/>
</dbReference>
<reference evidence="10 11" key="1">
    <citation type="submission" date="2011-12" db="EMBL/GenBank/DDBJ databases">
        <title>The Genome Sequence of Prevotella maculosa OT 289.</title>
        <authorList>
            <consortium name="The Broad Institute Genome Sequencing Platform"/>
            <person name="Earl A."/>
            <person name="Ward D."/>
            <person name="Feldgarden M."/>
            <person name="Gevers D."/>
            <person name="Izard J."/>
            <person name="Blanton J.M."/>
            <person name="Mathney J."/>
            <person name="Tanner A.C."/>
            <person name="Dewhirst F.E."/>
            <person name="Young S.K."/>
            <person name="Zeng Q."/>
            <person name="Gargeya S."/>
            <person name="Fitzgerald M."/>
            <person name="Haas B."/>
            <person name="Abouelleil A."/>
            <person name="Alvarado L."/>
            <person name="Arachchi H.M."/>
            <person name="Berlin A."/>
            <person name="Chapman S.B."/>
            <person name="Gearin G."/>
            <person name="Goldberg J."/>
            <person name="Griggs A."/>
            <person name="Gujja S."/>
            <person name="Hansen M."/>
            <person name="Heiman D."/>
            <person name="Howarth C."/>
            <person name="Larimer J."/>
            <person name="Lui A."/>
            <person name="MacDonald P.J.P."/>
            <person name="McCowen C."/>
            <person name="Montmayeur A."/>
            <person name="Murphy C."/>
            <person name="Neiman D."/>
            <person name="Pearson M."/>
            <person name="Priest M."/>
            <person name="Roberts A."/>
            <person name="Saif S."/>
            <person name="Shea T."/>
            <person name="Sisk P."/>
            <person name="Stolte C."/>
            <person name="Sykes S."/>
            <person name="Wortman J."/>
            <person name="Nusbaum C."/>
            <person name="Birren B."/>
        </authorList>
    </citation>
    <scope>NUCLEOTIDE SEQUENCE [LARGE SCALE GENOMIC DNA]</scope>
    <source>
        <strain evidence="10 11">OT 289</strain>
    </source>
</reference>
<name>H1HMC5_9BACT</name>
<dbReference type="PANTHER" id="PTHR30069">
    <property type="entry name" value="TONB-DEPENDENT OUTER MEMBRANE RECEPTOR"/>
    <property type="match status" value="1"/>
</dbReference>
<evidence type="ECO:0000256" key="2">
    <source>
        <dbReference type="ARBA" id="ARBA00022448"/>
    </source>
</evidence>
<feature type="signal peptide" evidence="8">
    <location>
        <begin position="1"/>
        <end position="19"/>
    </location>
</feature>
<evidence type="ECO:0000256" key="8">
    <source>
        <dbReference type="SAM" id="SignalP"/>
    </source>
</evidence>
<dbReference type="InterPro" id="IPR012910">
    <property type="entry name" value="Plug_dom"/>
</dbReference>
<dbReference type="Pfam" id="PF13715">
    <property type="entry name" value="CarbopepD_reg_2"/>
    <property type="match status" value="1"/>
</dbReference>
<feature type="chain" id="PRO_5003549932" description="TonB-dependent receptor plug domain-containing protein" evidence="8">
    <location>
        <begin position="20"/>
        <end position="809"/>
    </location>
</feature>
<dbReference type="SUPFAM" id="SSF56935">
    <property type="entry name" value="Porins"/>
    <property type="match status" value="1"/>
</dbReference>
<gene>
    <name evidence="10" type="ORF">HMPREF9944_01379</name>
</gene>
<proteinExistence type="predicted"/>
<dbReference type="PATRIC" id="fig|999422.3.peg.1430"/>
<dbReference type="GO" id="GO:0015344">
    <property type="term" value="F:siderophore uptake transmembrane transporter activity"/>
    <property type="evidence" value="ECO:0007669"/>
    <property type="project" value="TreeGrafter"/>
</dbReference>
<dbReference type="GO" id="GO:0009279">
    <property type="term" value="C:cell outer membrane"/>
    <property type="evidence" value="ECO:0007669"/>
    <property type="project" value="UniProtKB-SubCell"/>
</dbReference>
<dbReference type="InterPro" id="IPR039426">
    <property type="entry name" value="TonB-dep_rcpt-like"/>
</dbReference>
<evidence type="ECO:0000256" key="7">
    <source>
        <dbReference type="ARBA" id="ARBA00023237"/>
    </source>
</evidence>
<dbReference type="STRING" id="999422.HMPREF9944_01379"/>
<dbReference type="Pfam" id="PF07715">
    <property type="entry name" value="Plug"/>
    <property type="match status" value="1"/>
</dbReference>
<evidence type="ECO:0000256" key="3">
    <source>
        <dbReference type="ARBA" id="ARBA00022452"/>
    </source>
</evidence>
<comment type="caution">
    <text evidence="10">The sequence shown here is derived from an EMBL/GenBank/DDBJ whole genome shotgun (WGS) entry which is preliminary data.</text>
</comment>